<dbReference type="PROSITE" id="PS00455">
    <property type="entry name" value="AMP_BINDING"/>
    <property type="match status" value="1"/>
</dbReference>
<dbReference type="EMBL" id="UINC01027589">
    <property type="protein sequence ID" value="SVB07091.1"/>
    <property type="molecule type" value="Genomic_DNA"/>
</dbReference>
<dbReference type="Gene3D" id="3.40.50.12780">
    <property type="entry name" value="N-terminal domain of ligase-like"/>
    <property type="match status" value="1"/>
</dbReference>
<accession>A0A382B0L7</accession>
<dbReference type="InterPro" id="IPR000873">
    <property type="entry name" value="AMP-dep_synth/lig_dom"/>
</dbReference>
<feature type="domain" description="AMP-dependent synthetase/ligase" evidence="1">
    <location>
        <begin position="97"/>
        <end position="343"/>
    </location>
</feature>
<gene>
    <name evidence="2" type="ORF">METZ01_LOCUS159945</name>
</gene>
<dbReference type="AlphaFoldDB" id="A0A382B0L7"/>
<name>A0A382B0L7_9ZZZZ</name>
<dbReference type="SUPFAM" id="SSF56801">
    <property type="entry name" value="Acetyl-CoA synthetase-like"/>
    <property type="match status" value="1"/>
</dbReference>
<protein>
    <recommendedName>
        <fullName evidence="1">AMP-dependent synthetase/ligase domain-containing protein</fullName>
    </recommendedName>
</protein>
<evidence type="ECO:0000313" key="2">
    <source>
        <dbReference type="EMBL" id="SVB07091.1"/>
    </source>
</evidence>
<proteinExistence type="predicted"/>
<feature type="non-terminal residue" evidence="2">
    <location>
        <position position="347"/>
    </location>
</feature>
<organism evidence="2">
    <name type="scientific">marine metagenome</name>
    <dbReference type="NCBI Taxonomy" id="408172"/>
    <lineage>
        <taxon>unclassified sequences</taxon>
        <taxon>metagenomes</taxon>
        <taxon>ecological metagenomes</taxon>
    </lineage>
</organism>
<reference evidence="2" key="1">
    <citation type="submission" date="2018-05" db="EMBL/GenBank/DDBJ databases">
        <authorList>
            <person name="Lanie J.A."/>
            <person name="Ng W.-L."/>
            <person name="Kazmierczak K.M."/>
            <person name="Andrzejewski T.M."/>
            <person name="Davidsen T.M."/>
            <person name="Wayne K.J."/>
            <person name="Tettelin H."/>
            <person name="Glass J.I."/>
            <person name="Rusch D."/>
            <person name="Podicherti R."/>
            <person name="Tsui H.-C.T."/>
            <person name="Winkler M.E."/>
        </authorList>
    </citation>
    <scope>NUCLEOTIDE SEQUENCE</scope>
</reference>
<dbReference type="PANTHER" id="PTHR42921:SF1">
    <property type="entry name" value="ACETOACETYL-COA SYNTHETASE"/>
    <property type="match status" value="1"/>
</dbReference>
<sequence length="347" mass="40598">MADNFLWSPIDKNNFLTEFITSLNKKNLFKGNDYELLHKWSINNKKKFWSEVWNFTSIIGEYKDPVVENENDFINSIFFKNSKLNFSQNLIQIKDDSDAIVFYSEKGFNRRISWKQLDEQVSKIAHYFYNQKIQKGERVGAVLPNIPEAVISFLGAAKIGAIWSSCSADFGPQAVIDRFKQIEPRILLISDYYFYNNKKINTLENIKIIKDQIPSIKQIVIIPYDNKIQNYNVNFEYKNWINIINKSQIFDKYENFNFNTPLNILYSSGTTGVPKCIVHSAGGSLIQHKKEHQLHCNIRPKDKVFYFTTCGWMMWNWLVSCLASKASIYLYDGSPFYPKIDHLFEIA</sequence>
<dbReference type="PANTHER" id="PTHR42921">
    <property type="entry name" value="ACETOACETYL-COA SYNTHETASE"/>
    <property type="match status" value="1"/>
</dbReference>
<dbReference type="InterPro" id="IPR020845">
    <property type="entry name" value="AMP-binding_CS"/>
</dbReference>
<dbReference type="Pfam" id="PF00501">
    <property type="entry name" value="AMP-binding"/>
    <property type="match status" value="1"/>
</dbReference>
<dbReference type="GO" id="GO:0030729">
    <property type="term" value="F:acetoacetate-CoA ligase activity"/>
    <property type="evidence" value="ECO:0007669"/>
    <property type="project" value="TreeGrafter"/>
</dbReference>
<evidence type="ECO:0000259" key="1">
    <source>
        <dbReference type="Pfam" id="PF00501"/>
    </source>
</evidence>
<dbReference type="InterPro" id="IPR042099">
    <property type="entry name" value="ANL_N_sf"/>
</dbReference>